<dbReference type="EnsemblProtists" id="EKX34466">
    <property type="protein sequence ID" value="EKX34466"/>
    <property type="gene ID" value="GUITHDRAFT_155735"/>
</dbReference>
<keyword evidence="2" id="KW-0812">Transmembrane</keyword>
<evidence type="ECO:0000313" key="3">
    <source>
        <dbReference type="EMBL" id="EKX34466.1"/>
    </source>
</evidence>
<dbReference type="KEGG" id="gtt:GUITHDRAFT_155735"/>
<feature type="region of interest" description="Disordered" evidence="1">
    <location>
        <begin position="1"/>
        <end position="36"/>
    </location>
</feature>
<dbReference type="GeneID" id="17291195"/>
<name>L1IDX0_GUITC</name>
<dbReference type="PaxDb" id="55529-EKX34466"/>
<dbReference type="AlphaFoldDB" id="L1IDX0"/>
<reference evidence="3 5" key="1">
    <citation type="journal article" date="2012" name="Nature">
        <title>Algal genomes reveal evolutionary mosaicism and the fate of nucleomorphs.</title>
        <authorList>
            <consortium name="DOE Joint Genome Institute"/>
            <person name="Curtis B.A."/>
            <person name="Tanifuji G."/>
            <person name="Burki F."/>
            <person name="Gruber A."/>
            <person name="Irimia M."/>
            <person name="Maruyama S."/>
            <person name="Arias M.C."/>
            <person name="Ball S.G."/>
            <person name="Gile G.H."/>
            <person name="Hirakawa Y."/>
            <person name="Hopkins J.F."/>
            <person name="Kuo A."/>
            <person name="Rensing S.A."/>
            <person name="Schmutz J."/>
            <person name="Symeonidi A."/>
            <person name="Elias M."/>
            <person name="Eveleigh R.J."/>
            <person name="Herman E.K."/>
            <person name="Klute M.J."/>
            <person name="Nakayama T."/>
            <person name="Obornik M."/>
            <person name="Reyes-Prieto A."/>
            <person name="Armbrust E.V."/>
            <person name="Aves S.J."/>
            <person name="Beiko R.G."/>
            <person name="Coutinho P."/>
            <person name="Dacks J.B."/>
            <person name="Durnford D.G."/>
            <person name="Fast N.M."/>
            <person name="Green B.R."/>
            <person name="Grisdale C.J."/>
            <person name="Hempel F."/>
            <person name="Henrissat B."/>
            <person name="Hoppner M.P."/>
            <person name="Ishida K."/>
            <person name="Kim E."/>
            <person name="Koreny L."/>
            <person name="Kroth P.G."/>
            <person name="Liu Y."/>
            <person name="Malik S.B."/>
            <person name="Maier U.G."/>
            <person name="McRose D."/>
            <person name="Mock T."/>
            <person name="Neilson J.A."/>
            <person name="Onodera N.T."/>
            <person name="Poole A.M."/>
            <person name="Pritham E.J."/>
            <person name="Richards T.A."/>
            <person name="Rocap G."/>
            <person name="Roy S.W."/>
            <person name="Sarai C."/>
            <person name="Schaack S."/>
            <person name="Shirato S."/>
            <person name="Slamovits C.H."/>
            <person name="Spencer D.F."/>
            <person name="Suzuki S."/>
            <person name="Worden A.Z."/>
            <person name="Zauner S."/>
            <person name="Barry K."/>
            <person name="Bell C."/>
            <person name="Bharti A.K."/>
            <person name="Crow J.A."/>
            <person name="Grimwood J."/>
            <person name="Kramer R."/>
            <person name="Lindquist E."/>
            <person name="Lucas S."/>
            <person name="Salamov A."/>
            <person name="McFadden G.I."/>
            <person name="Lane C.E."/>
            <person name="Keeling P.J."/>
            <person name="Gray M.W."/>
            <person name="Grigoriev I.V."/>
            <person name="Archibald J.M."/>
        </authorList>
    </citation>
    <scope>NUCLEOTIDE SEQUENCE</scope>
    <source>
        <strain evidence="3 5">CCMP2712</strain>
    </source>
</reference>
<gene>
    <name evidence="3" type="ORF">GUITHDRAFT_155735</name>
</gene>
<sequence length="170" mass="19089">MLLSSARRSQEHAFHDAHPPPLPPEQDEAGAARGRPRASALYGSGQRISRRTRCLYASGSLLLLYLKLKGLLPFLPWLVVLFPPWSFGLYLLFLSSIPRMLAGVELALGAQHEEERRERNERLERLAWRRGREWEHVEHGCCACGYWGSAVSSIASALSQVLHVAAVEHL</sequence>
<evidence type="ECO:0000313" key="5">
    <source>
        <dbReference type="Proteomes" id="UP000011087"/>
    </source>
</evidence>
<accession>L1IDX0</accession>
<organism evidence="3">
    <name type="scientific">Guillardia theta (strain CCMP2712)</name>
    <name type="common">Cryptophyte</name>
    <dbReference type="NCBI Taxonomy" id="905079"/>
    <lineage>
        <taxon>Eukaryota</taxon>
        <taxon>Cryptophyceae</taxon>
        <taxon>Pyrenomonadales</taxon>
        <taxon>Geminigeraceae</taxon>
        <taxon>Guillardia</taxon>
    </lineage>
</organism>
<dbReference type="EMBL" id="JH993109">
    <property type="protein sequence ID" value="EKX34466.1"/>
    <property type="molecule type" value="Genomic_DNA"/>
</dbReference>
<evidence type="ECO:0000256" key="1">
    <source>
        <dbReference type="SAM" id="MobiDB-lite"/>
    </source>
</evidence>
<proteinExistence type="predicted"/>
<keyword evidence="5" id="KW-1185">Reference proteome</keyword>
<reference evidence="5" key="2">
    <citation type="submission" date="2012-11" db="EMBL/GenBank/DDBJ databases">
        <authorList>
            <person name="Kuo A."/>
            <person name="Curtis B.A."/>
            <person name="Tanifuji G."/>
            <person name="Burki F."/>
            <person name="Gruber A."/>
            <person name="Irimia M."/>
            <person name="Maruyama S."/>
            <person name="Arias M.C."/>
            <person name="Ball S.G."/>
            <person name="Gile G.H."/>
            <person name="Hirakawa Y."/>
            <person name="Hopkins J.F."/>
            <person name="Rensing S.A."/>
            <person name="Schmutz J."/>
            <person name="Symeonidi A."/>
            <person name="Elias M."/>
            <person name="Eveleigh R.J."/>
            <person name="Herman E.K."/>
            <person name="Klute M.J."/>
            <person name="Nakayama T."/>
            <person name="Obornik M."/>
            <person name="Reyes-Prieto A."/>
            <person name="Armbrust E.V."/>
            <person name="Aves S.J."/>
            <person name="Beiko R.G."/>
            <person name="Coutinho P."/>
            <person name="Dacks J.B."/>
            <person name="Durnford D.G."/>
            <person name="Fast N.M."/>
            <person name="Green B.R."/>
            <person name="Grisdale C."/>
            <person name="Hempe F."/>
            <person name="Henrissat B."/>
            <person name="Hoppner M.P."/>
            <person name="Ishida K.-I."/>
            <person name="Kim E."/>
            <person name="Koreny L."/>
            <person name="Kroth P.G."/>
            <person name="Liu Y."/>
            <person name="Malik S.-B."/>
            <person name="Maier U.G."/>
            <person name="McRose D."/>
            <person name="Mock T."/>
            <person name="Neilson J.A."/>
            <person name="Onodera N.T."/>
            <person name="Poole A.M."/>
            <person name="Pritham E.J."/>
            <person name="Richards T.A."/>
            <person name="Rocap G."/>
            <person name="Roy S.W."/>
            <person name="Sarai C."/>
            <person name="Schaack S."/>
            <person name="Shirato S."/>
            <person name="Slamovits C.H."/>
            <person name="Spencer D.F."/>
            <person name="Suzuki S."/>
            <person name="Worden A.Z."/>
            <person name="Zauner S."/>
            <person name="Barry K."/>
            <person name="Bell C."/>
            <person name="Bharti A.K."/>
            <person name="Crow J.A."/>
            <person name="Grimwood J."/>
            <person name="Kramer R."/>
            <person name="Lindquist E."/>
            <person name="Lucas S."/>
            <person name="Salamov A."/>
            <person name="McFadden G.I."/>
            <person name="Lane C.E."/>
            <person name="Keeling P.J."/>
            <person name="Gray M.W."/>
            <person name="Grigoriev I.V."/>
            <person name="Archibald J.M."/>
        </authorList>
    </citation>
    <scope>NUCLEOTIDE SEQUENCE</scope>
    <source>
        <strain evidence="5">CCMP2712</strain>
    </source>
</reference>
<evidence type="ECO:0000313" key="4">
    <source>
        <dbReference type="EnsemblProtists" id="EKX34466"/>
    </source>
</evidence>
<dbReference type="RefSeq" id="XP_005821446.1">
    <property type="nucleotide sequence ID" value="XM_005821389.1"/>
</dbReference>
<dbReference type="HOGENOM" id="CLU_1573608_0_0_1"/>
<protein>
    <submittedName>
        <fullName evidence="3 4">Uncharacterized protein</fullName>
    </submittedName>
</protein>
<feature type="transmembrane region" description="Helical" evidence="2">
    <location>
        <begin position="74"/>
        <end position="93"/>
    </location>
</feature>
<keyword evidence="2" id="KW-1133">Transmembrane helix</keyword>
<evidence type="ECO:0000256" key="2">
    <source>
        <dbReference type="SAM" id="Phobius"/>
    </source>
</evidence>
<feature type="compositionally biased region" description="Basic and acidic residues" evidence="1">
    <location>
        <begin position="8"/>
        <end position="18"/>
    </location>
</feature>
<keyword evidence="2" id="KW-0472">Membrane</keyword>
<dbReference type="Proteomes" id="UP000011087">
    <property type="component" value="Unassembled WGS sequence"/>
</dbReference>
<reference evidence="4" key="3">
    <citation type="submission" date="2015-06" db="UniProtKB">
        <authorList>
            <consortium name="EnsemblProtists"/>
        </authorList>
    </citation>
    <scope>IDENTIFICATION</scope>
</reference>